<dbReference type="Pfam" id="PF02135">
    <property type="entry name" value="zf-TAZ"/>
    <property type="match status" value="2"/>
</dbReference>
<evidence type="ECO:0000259" key="22">
    <source>
        <dbReference type="PROSITE" id="PS50134"/>
    </source>
</evidence>
<dbReference type="InterPro" id="IPR000433">
    <property type="entry name" value="Znf_ZZ"/>
</dbReference>
<dbReference type="SUPFAM" id="SSF57903">
    <property type="entry name" value="FYVE/PHD zinc finger"/>
    <property type="match status" value="1"/>
</dbReference>
<comment type="catalytic activity">
    <reaction evidence="16">
        <text>L-lysyl-[protein] + acetyl-CoA = N(6)-acetyl-L-lysyl-[protein] + CoA + H(+)</text>
        <dbReference type="Rhea" id="RHEA:45948"/>
        <dbReference type="Rhea" id="RHEA-COMP:9752"/>
        <dbReference type="Rhea" id="RHEA-COMP:10731"/>
        <dbReference type="ChEBI" id="CHEBI:15378"/>
        <dbReference type="ChEBI" id="CHEBI:29969"/>
        <dbReference type="ChEBI" id="CHEBI:57287"/>
        <dbReference type="ChEBI" id="CHEBI:57288"/>
        <dbReference type="ChEBI" id="CHEBI:61930"/>
        <dbReference type="EC" id="2.3.1.48"/>
    </reaction>
</comment>
<dbReference type="Gene3D" id="3.30.40.10">
    <property type="entry name" value="Zinc/RING finger domain, C3HC4 (zinc finger)"/>
    <property type="match status" value="1"/>
</dbReference>
<evidence type="ECO:0000256" key="2">
    <source>
        <dbReference type="ARBA" id="ARBA00004123"/>
    </source>
</evidence>
<dbReference type="GO" id="GO:0031490">
    <property type="term" value="F:chromatin DNA binding"/>
    <property type="evidence" value="ECO:0007669"/>
    <property type="project" value="TreeGrafter"/>
</dbReference>
<feature type="compositionally biased region" description="Low complexity" evidence="20">
    <location>
        <begin position="536"/>
        <end position="549"/>
    </location>
</feature>
<feature type="region of interest" description="Disordered" evidence="20">
    <location>
        <begin position="98"/>
        <end position="117"/>
    </location>
</feature>
<evidence type="ECO:0000259" key="21">
    <source>
        <dbReference type="PROSITE" id="PS50014"/>
    </source>
</evidence>
<evidence type="ECO:0000256" key="4">
    <source>
        <dbReference type="ARBA" id="ARBA00022481"/>
    </source>
</evidence>
<keyword evidence="11 17" id="KW-0103">Bromodomain</keyword>
<dbReference type="InterPro" id="IPR038547">
    <property type="entry name" value="RING_CBP-p300_sf"/>
</dbReference>
<organism evidence="25 26">
    <name type="scientific">Thraustotheca clavata</name>
    <dbReference type="NCBI Taxonomy" id="74557"/>
    <lineage>
        <taxon>Eukaryota</taxon>
        <taxon>Sar</taxon>
        <taxon>Stramenopiles</taxon>
        <taxon>Oomycota</taxon>
        <taxon>Saprolegniomycetes</taxon>
        <taxon>Saprolegniales</taxon>
        <taxon>Achlyaceae</taxon>
        <taxon>Thraustotheca</taxon>
    </lineage>
</organism>
<feature type="domain" description="TAZ-type" evidence="22">
    <location>
        <begin position="154"/>
        <end position="234"/>
    </location>
</feature>
<dbReference type="PROSITE" id="PS50135">
    <property type="entry name" value="ZF_ZZ_2"/>
    <property type="match status" value="1"/>
</dbReference>
<feature type="region of interest" description="Disordered" evidence="20">
    <location>
        <begin position="1"/>
        <end position="27"/>
    </location>
</feature>
<dbReference type="GO" id="GO:0045944">
    <property type="term" value="P:positive regulation of transcription by RNA polymerase II"/>
    <property type="evidence" value="ECO:0007669"/>
    <property type="project" value="TreeGrafter"/>
</dbReference>
<keyword evidence="7 18" id="KW-0863">Zinc-finger</keyword>
<dbReference type="SMART" id="SM01250">
    <property type="entry name" value="KAT11"/>
    <property type="match status" value="1"/>
</dbReference>
<dbReference type="Pfam" id="PF00569">
    <property type="entry name" value="ZZ"/>
    <property type="match status" value="1"/>
</dbReference>
<dbReference type="InterPro" id="IPR013083">
    <property type="entry name" value="Znf_RING/FYVE/PHD"/>
</dbReference>
<dbReference type="Gene3D" id="1.20.920.10">
    <property type="entry name" value="Bromodomain-like"/>
    <property type="match status" value="1"/>
</dbReference>
<dbReference type="Gene3D" id="1.20.1020.10">
    <property type="entry name" value="TAZ domain"/>
    <property type="match status" value="2"/>
</dbReference>
<comment type="subcellular location">
    <subcellularLocation>
        <location evidence="2">Nucleus</location>
    </subcellularLocation>
</comment>
<evidence type="ECO:0000256" key="17">
    <source>
        <dbReference type="PROSITE-ProRule" id="PRU00035"/>
    </source>
</evidence>
<evidence type="ECO:0000256" key="18">
    <source>
        <dbReference type="PROSITE-ProRule" id="PRU00228"/>
    </source>
</evidence>
<feature type="compositionally biased region" description="Polar residues" evidence="20">
    <location>
        <begin position="1"/>
        <end position="25"/>
    </location>
</feature>
<keyword evidence="26" id="KW-1185">Reference proteome</keyword>
<evidence type="ECO:0000256" key="9">
    <source>
        <dbReference type="ARBA" id="ARBA00022853"/>
    </source>
</evidence>
<evidence type="ECO:0000256" key="15">
    <source>
        <dbReference type="ARBA" id="ARBA00023315"/>
    </source>
</evidence>
<dbReference type="PROSITE" id="PS01359">
    <property type="entry name" value="ZF_PHD_1"/>
    <property type="match status" value="1"/>
</dbReference>
<evidence type="ECO:0000256" key="10">
    <source>
        <dbReference type="ARBA" id="ARBA00023015"/>
    </source>
</evidence>
<keyword evidence="9" id="KW-0156">Chromatin regulator</keyword>
<dbReference type="InterPro" id="IPR031162">
    <property type="entry name" value="CBP_P300_HAT"/>
</dbReference>
<dbReference type="GO" id="GO:0008270">
    <property type="term" value="F:zinc ion binding"/>
    <property type="evidence" value="ECO:0007669"/>
    <property type="project" value="UniProtKB-KW"/>
</dbReference>
<dbReference type="InterPro" id="IPR019786">
    <property type="entry name" value="Zinc_finger_PHD-type_CS"/>
</dbReference>
<keyword evidence="5 25" id="KW-0808">Transferase</keyword>
<evidence type="ECO:0000313" key="25">
    <source>
        <dbReference type="EMBL" id="OQR88642.1"/>
    </source>
</evidence>
<dbReference type="PANTHER" id="PTHR13808:SF1">
    <property type="entry name" value="HISTONE ACETYLTRANSFERASE"/>
    <property type="match status" value="1"/>
</dbReference>
<evidence type="ECO:0000256" key="7">
    <source>
        <dbReference type="ARBA" id="ARBA00022771"/>
    </source>
</evidence>
<dbReference type="Pfam" id="PF00439">
    <property type="entry name" value="Bromodomain"/>
    <property type="match status" value="1"/>
</dbReference>
<feature type="region of interest" description="Disordered" evidence="20">
    <location>
        <begin position="1118"/>
        <end position="1147"/>
    </location>
</feature>
<dbReference type="PROSITE" id="PS50134">
    <property type="entry name" value="ZF_TAZ"/>
    <property type="match status" value="2"/>
</dbReference>
<evidence type="ECO:0000256" key="14">
    <source>
        <dbReference type="ARBA" id="ARBA00023242"/>
    </source>
</evidence>
<dbReference type="InterPro" id="IPR043145">
    <property type="entry name" value="Znf_ZZ_sf"/>
</dbReference>
<evidence type="ECO:0000259" key="23">
    <source>
        <dbReference type="PROSITE" id="PS50135"/>
    </source>
</evidence>
<dbReference type="SUPFAM" id="SSF57850">
    <property type="entry name" value="RING/U-box"/>
    <property type="match status" value="1"/>
</dbReference>
<dbReference type="PRINTS" id="PR00503">
    <property type="entry name" value="BROMODOMAIN"/>
</dbReference>
<dbReference type="Gene3D" id="1.10.246.20">
    <property type="entry name" value="Coactivator CBP, KIX domain"/>
    <property type="match status" value="1"/>
</dbReference>
<feature type="domain" description="CBP/p300-type HAT" evidence="24">
    <location>
        <begin position="862"/>
        <end position="1305"/>
    </location>
</feature>
<dbReference type="InterPro" id="IPR036529">
    <property type="entry name" value="KIX_dom_sf"/>
</dbReference>
<dbReference type="GO" id="GO:0140297">
    <property type="term" value="F:DNA-binding transcription factor binding"/>
    <property type="evidence" value="ECO:0007669"/>
    <property type="project" value="UniProtKB-ARBA"/>
</dbReference>
<keyword evidence="12" id="KW-0010">Activator</keyword>
<keyword evidence="13" id="KW-0804">Transcription</keyword>
<evidence type="ECO:0000256" key="16">
    <source>
        <dbReference type="ARBA" id="ARBA00048017"/>
    </source>
</evidence>
<evidence type="ECO:0000256" key="12">
    <source>
        <dbReference type="ARBA" id="ARBA00023159"/>
    </source>
</evidence>
<keyword evidence="4" id="KW-0488">Methylation</keyword>
<evidence type="ECO:0000256" key="20">
    <source>
        <dbReference type="SAM" id="MobiDB-lite"/>
    </source>
</evidence>
<feature type="domain" description="ZZ-type" evidence="23">
    <location>
        <begin position="1306"/>
        <end position="1358"/>
    </location>
</feature>
<feature type="domain" description="Bromo" evidence="21">
    <location>
        <begin position="637"/>
        <end position="709"/>
    </location>
</feature>
<dbReference type="InterPro" id="IPR011011">
    <property type="entry name" value="Znf_FYVE_PHD"/>
</dbReference>
<evidence type="ECO:0000256" key="3">
    <source>
        <dbReference type="ARBA" id="ARBA00013184"/>
    </source>
</evidence>
<dbReference type="STRING" id="74557.A0A1V9YSB9"/>
<keyword evidence="10" id="KW-0805">Transcription regulation</keyword>
<keyword evidence="6" id="KW-0479">Metal-binding</keyword>
<dbReference type="SMART" id="SM00551">
    <property type="entry name" value="ZnF_TAZ"/>
    <property type="match status" value="2"/>
</dbReference>
<dbReference type="InterPro" id="IPR001487">
    <property type="entry name" value="Bromodomain"/>
</dbReference>
<dbReference type="EC" id="2.3.1.48" evidence="3"/>
<dbReference type="Proteomes" id="UP000243217">
    <property type="component" value="Unassembled WGS sequence"/>
</dbReference>
<feature type="domain" description="TAZ-type" evidence="22">
    <location>
        <begin position="1364"/>
        <end position="1447"/>
    </location>
</feature>
<evidence type="ECO:0000256" key="19">
    <source>
        <dbReference type="SAM" id="Coils"/>
    </source>
</evidence>
<evidence type="ECO:0000313" key="26">
    <source>
        <dbReference type="Proteomes" id="UP000243217"/>
    </source>
</evidence>
<dbReference type="OrthoDB" id="899at2759"/>
<dbReference type="PANTHER" id="PTHR13808">
    <property type="entry name" value="CBP/P300-RELATED"/>
    <property type="match status" value="1"/>
</dbReference>
<dbReference type="SMART" id="SM00297">
    <property type="entry name" value="BROMO"/>
    <property type="match status" value="1"/>
</dbReference>
<dbReference type="PROSITE" id="PS01357">
    <property type="entry name" value="ZF_ZZ_1"/>
    <property type="match status" value="1"/>
</dbReference>
<dbReference type="EMBL" id="JNBS01003086">
    <property type="protein sequence ID" value="OQR88642.1"/>
    <property type="molecule type" value="Genomic_DNA"/>
</dbReference>
<dbReference type="InterPro" id="IPR036546">
    <property type="entry name" value="MED15_KIX"/>
</dbReference>
<evidence type="ECO:0000256" key="11">
    <source>
        <dbReference type="ARBA" id="ARBA00023117"/>
    </source>
</evidence>
<feature type="compositionally biased region" description="Low complexity" evidence="20">
    <location>
        <begin position="98"/>
        <end position="109"/>
    </location>
</feature>
<dbReference type="InterPro" id="IPR000197">
    <property type="entry name" value="Znf_TAZ"/>
</dbReference>
<comment type="function">
    <text evidence="1">Acetyltransferase enzyme. Acetylates histones, giving a specific tag for transcriptional activation.</text>
</comment>
<keyword evidence="19" id="KW-0175">Coiled coil</keyword>
<evidence type="ECO:0000256" key="5">
    <source>
        <dbReference type="ARBA" id="ARBA00022679"/>
    </source>
</evidence>
<dbReference type="Pfam" id="PF16987">
    <property type="entry name" value="KIX_2"/>
    <property type="match status" value="1"/>
</dbReference>
<accession>A0A1V9YSB9</accession>
<evidence type="ECO:0000256" key="6">
    <source>
        <dbReference type="ARBA" id="ARBA00022723"/>
    </source>
</evidence>
<keyword evidence="14" id="KW-0539">Nucleus</keyword>
<proteinExistence type="predicted"/>
<dbReference type="GO" id="GO:0004402">
    <property type="term" value="F:histone acetyltransferase activity"/>
    <property type="evidence" value="ECO:0007669"/>
    <property type="project" value="InterPro"/>
</dbReference>
<dbReference type="InterPro" id="IPR035898">
    <property type="entry name" value="TAZ_dom_sf"/>
</dbReference>
<dbReference type="Gene3D" id="2.10.110.40">
    <property type="match status" value="1"/>
</dbReference>
<keyword evidence="8" id="KW-0862">Zinc</keyword>
<gene>
    <name evidence="25" type="ORF">THRCLA_10186</name>
</gene>
<protein>
    <recommendedName>
        <fullName evidence="3">histone acetyltransferase</fullName>
        <ecNumber evidence="3">2.3.1.48</ecNumber>
    </recommendedName>
</protein>
<dbReference type="Pfam" id="PF08214">
    <property type="entry name" value="HAT_KAT11"/>
    <property type="match status" value="1"/>
</dbReference>
<dbReference type="SUPFAM" id="SSF57933">
    <property type="entry name" value="TAZ domain"/>
    <property type="match status" value="2"/>
</dbReference>
<dbReference type="GO" id="GO:0005667">
    <property type="term" value="C:transcription regulator complex"/>
    <property type="evidence" value="ECO:0007669"/>
    <property type="project" value="TreeGrafter"/>
</dbReference>
<dbReference type="InterPro" id="IPR013178">
    <property type="entry name" value="Histone_AcTrfase_Rtt109/CBP"/>
</dbReference>
<dbReference type="InterPro" id="IPR036427">
    <property type="entry name" value="Bromodomain-like_sf"/>
</dbReference>
<dbReference type="GO" id="GO:0000123">
    <property type="term" value="C:histone acetyltransferase complex"/>
    <property type="evidence" value="ECO:0007669"/>
    <property type="project" value="TreeGrafter"/>
</dbReference>
<comment type="caution">
    <text evidence="25">The sequence shown here is derived from an EMBL/GenBank/DDBJ whole genome shotgun (WGS) entry which is preliminary data.</text>
</comment>
<evidence type="ECO:0000259" key="24">
    <source>
        <dbReference type="PROSITE" id="PS51727"/>
    </source>
</evidence>
<feature type="compositionally biased region" description="Basic and acidic residues" evidence="20">
    <location>
        <begin position="1138"/>
        <end position="1147"/>
    </location>
</feature>
<dbReference type="SMART" id="SM00291">
    <property type="entry name" value="ZnF_ZZ"/>
    <property type="match status" value="1"/>
</dbReference>
<evidence type="ECO:0000256" key="1">
    <source>
        <dbReference type="ARBA" id="ARBA00002581"/>
    </source>
</evidence>
<sequence length="1484" mass="168201">MRVQSPQQVPTTPATVSTTWQSPNDNPIRREVITRIVHFLQSQKPNAPPDWMRRLPQMAKKLEESLYRNASSKQEYMDTSTLKQRLQVVARSFHTIKQQAAASTSTPQTPQQPPNAPNAVQIFRQRAAQIASTVVPQAAAQYHQRVLHMMNSPDQFRPVLLKQLQRLLHLRHALWCQLEKCTIAECPEMKNLMTHISSCTNSNQCPFNHCVSSKYVLSHFTQCTHAQCLVCQLARINGEAKDGNGQLIIDPVQAFAQLRAMQQAKQNAQNAQPQLNGEMTPPLKRKMSQISLDLNGTTPQAPATPMQSLLASTAAPQNVPSQIVQQPTMIPNQANVMQAAMMPQNPVNGLASQGGMMAAQATMMPAQATMIPAQVSMINQRQSAMMPGQPAVMVNSVAAMQQQQMVMQQQQRIAMLQKQFSEWSVDQLMKHSKKLEALAETLRSQMQRTTSEMSTNMETYKSTMDPTVKQRCENDVMEAQKHLRDLKSKYGYCSMQYKMVAHILKSRNASMPTPANPQNPPVTTPQPQPTPPLMSTPPSATTTVATPPESTSPPPVAAPEPAAKKIKMENENAKAAQPDAEVSLESQESNASATYMLPQMTDSEIRAHINSLQSQHCASLPVAVLKKKLEVLLRRMMEHKFGWVFSTPVDPVLLNIPNYFDIIRRPMDFGTIKKKLDANIYKHIIPFAADVRLTYRNAMTYNNEDTEVHQLAKDMLNDFNNEFAALEKESLVFEPAVLYCNGECNTRIRRNCYFFCSKDNKYHCCTACYPNLPQSIASTSNDGGSYNKNELERKKNDDVHEEPWVQCDHCNLWVHQICALFHHKPASDTSEKSTLNAPFHCPECLLQLRAQKPTEHPVEKKANAAKHLPRSKLSDFLERRVQLLLKKEFEEDAKWNRDKKTVFGMDPATAADKLIIRQVSNIEKQLIVRDKMYDRYKDQQYPSEHRFKSKCLCMFQETHGVSVLLFGMYVHEFDQQESDSNARRVYISYLDSVNFLEPVHLRTKVYHEILIGYLEFVKQRGFHTAHIWACPPLKGDDYILYCHPESQKTPKSDRLRQWYIQMLLKAKEEGIAVDINNMYDEYWCQSSASPMSLPYFEGDYWVGLAEDLIDKLNEEEKAVKSKAKPSKQNKLSKPNKRQGKEKDKSSEEVIEFTDTLMGKLGEVIKPMKEDFLVVKLFPCCKQCKKVVGAGTVWKESKPPSTTSTKTPTPATGVSPLTICDACYQTQLTSPSSNISWSDSSLIPTTLALVLKDKCIDPDEILESEVFDTRQAFLSLCQSNHYQFDDLRRAKHSSMMTLYHIGQPPNGYVYTCNQCSADITAGTRWHCNTCPDFDLCEACNNKKSQVHPHILEPIGTVNDAMQKARKERAKSIALHMQLLVHASSCNAENDDCTSLNCGKMKELMRHGVNCTKRATGGCTICRRVWALLQIHARQCRDNNCTVPRCKDLREHLRKLALQQQLMDDRRRAAVTEQYRQLNAEEKPAT</sequence>
<name>A0A1V9YSB9_9STRA</name>
<dbReference type="SUPFAM" id="SSF47370">
    <property type="entry name" value="Bromodomain"/>
    <property type="match status" value="1"/>
</dbReference>
<dbReference type="GO" id="GO:0005634">
    <property type="term" value="C:nucleus"/>
    <property type="evidence" value="ECO:0007669"/>
    <property type="project" value="UniProtKB-SubCell"/>
</dbReference>
<dbReference type="GO" id="GO:0003713">
    <property type="term" value="F:transcription coactivator activity"/>
    <property type="evidence" value="ECO:0007669"/>
    <property type="project" value="TreeGrafter"/>
</dbReference>
<feature type="coiled-coil region" evidence="19">
    <location>
        <begin position="399"/>
        <end position="489"/>
    </location>
</feature>
<evidence type="ECO:0000256" key="13">
    <source>
        <dbReference type="ARBA" id="ARBA00023163"/>
    </source>
</evidence>
<keyword evidence="15" id="KW-0012">Acyltransferase</keyword>
<reference evidence="25 26" key="1">
    <citation type="journal article" date="2014" name="Genome Biol. Evol.">
        <title>The secreted proteins of Achlya hypogyna and Thraustotheca clavata identify the ancestral oomycete secretome and reveal gene acquisitions by horizontal gene transfer.</title>
        <authorList>
            <person name="Misner I."/>
            <person name="Blouin N."/>
            <person name="Leonard G."/>
            <person name="Richards T.A."/>
            <person name="Lane C.E."/>
        </authorList>
    </citation>
    <scope>NUCLEOTIDE SEQUENCE [LARGE SCALE GENOMIC DNA]</scope>
    <source>
        <strain evidence="25 26">ATCC 34112</strain>
    </source>
</reference>
<feature type="compositionally biased region" description="Pro residues" evidence="20">
    <location>
        <begin position="514"/>
        <end position="535"/>
    </location>
</feature>
<dbReference type="PROSITE" id="PS51727">
    <property type="entry name" value="CBP_P300_HAT"/>
    <property type="match status" value="1"/>
</dbReference>
<feature type="region of interest" description="Disordered" evidence="20">
    <location>
        <begin position="509"/>
        <end position="559"/>
    </location>
</feature>
<evidence type="ECO:0000256" key="8">
    <source>
        <dbReference type="ARBA" id="ARBA00022833"/>
    </source>
</evidence>
<dbReference type="PROSITE" id="PS50014">
    <property type="entry name" value="BROMODOMAIN_2"/>
    <property type="match status" value="1"/>
</dbReference>
<dbReference type="Gene3D" id="3.30.60.90">
    <property type="match status" value="1"/>
</dbReference>